<dbReference type="InterPro" id="IPR036047">
    <property type="entry name" value="F-box-like_dom_sf"/>
</dbReference>
<dbReference type="SUPFAM" id="SSF81383">
    <property type="entry name" value="F-box domain"/>
    <property type="match status" value="1"/>
</dbReference>
<evidence type="ECO:0000313" key="2">
    <source>
        <dbReference type="Proteomes" id="UP001652660"/>
    </source>
</evidence>
<sequence>MDSGRECGTGLASRSGLPYIPESVVVELLIRLPMKCVFRCKCVCKQWRSLIDAPSFGHAFVSRIASPFTAAQPKLWTLLYKCIHGEEIRHEHGFFRNLFSNDVGVACLTKSDLPPSAQTHGTDVYGILDHIIAMDGNGLLLCGSNSGWDFGRYYILNPITKQYVEIPPSKRPFAHCCVGFISQVKHSVVTSYKVIRLEDGGGRTSILKLDIFSSETGEWRDIEIPFQQVLQLFPLWKMPVVLKEILHFMDRKLGILAYDPYKGPHSYRIIQLPGDIDREWSKSVDTKGILFDVHHGHLRFFVGSNAYNDGYRVSMWTLSDYEEGLWLLEHRVNLREAACDSSYLRSSRLVPIAFHPFDSDTVYLGYEGSFLSYDYQSQQLLELDDNVTLPTDNATLRKEIQWCFVYRFMLPLWPVSIQASTIKVQENEVPKASCCL</sequence>
<dbReference type="Pfam" id="PF00646">
    <property type="entry name" value="F-box"/>
    <property type="match status" value="1"/>
</dbReference>
<organism evidence="2 3">
    <name type="scientific">Coffea arabica</name>
    <name type="common">Arabian coffee</name>
    <dbReference type="NCBI Taxonomy" id="13443"/>
    <lineage>
        <taxon>Eukaryota</taxon>
        <taxon>Viridiplantae</taxon>
        <taxon>Streptophyta</taxon>
        <taxon>Embryophyta</taxon>
        <taxon>Tracheophyta</taxon>
        <taxon>Spermatophyta</taxon>
        <taxon>Magnoliopsida</taxon>
        <taxon>eudicotyledons</taxon>
        <taxon>Gunneridae</taxon>
        <taxon>Pentapetalae</taxon>
        <taxon>asterids</taxon>
        <taxon>lamiids</taxon>
        <taxon>Gentianales</taxon>
        <taxon>Rubiaceae</taxon>
        <taxon>Ixoroideae</taxon>
        <taxon>Gardenieae complex</taxon>
        <taxon>Bertiereae - Coffeeae clade</taxon>
        <taxon>Coffeeae</taxon>
        <taxon>Coffea</taxon>
    </lineage>
</organism>
<dbReference type="PANTHER" id="PTHR35546">
    <property type="entry name" value="F-BOX PROTEIN INTERACTION DOMAIN PROTEIN-RELATED"/>
    <property type="match status" value="1"/>
</dbReference>
<evidence type="ECO:0000313" key="3">
    <source>
        <dbReference type="RefSeq" id="XP_071907736.1"/>
    </source>
</evidence>
<dbReference type="SMART" id="SM00256">
    <property type="entry name" value="FBOX"/>
    <property type="match status" value="1"/>
</dbReference>
<dbReference type="RefSeq" id="XP_071907736.1">
    <property type="nucleotide sequence ID" value="XM_072051635.1"/>
</dbReference>
<dbReference type="Proteomes" id="UP001652660">
    <property type="component" value="Chromosome 6c"/>
</dbReference>
<proteinExistence type="predicted"/>
<dbReference type="PROSITE" id="PS50181">
    <property type="entry name" value="FBOX"/>
    <property type="match status" value="1"/>
</dbReference>
<keyword evidence="2" id="KW-1185">Reference proteome</keyword>
<dbReference type="Pfam" id="PF24750">
    <property type="entry name" value="b-prop_At3g26010-like"/>
    <property type="match status" value="1"/>
</dbReference>
<dbReference type="Gene3D" id="1.20.1280.50">
    <property type="match status" value="1"/>
</dbReference>
<dbReference type="InterPro" id="IPR056592">
    <property type="entry name" value="Beta-prop_At3g26010-like"/>
</dbReference>
<reference evidence="3" key="1">
    <citation type="submission" date="2025-08" db="UniProtKB">
        <authorList>
            <consortium name="RefSeq"/>
        </authorList>
    </citation>
    <scope>IDENTIFICATION</scope>
    <source>
        <tissue evidence="3">Leaves</tissue>
    </source>
</reference>
<evidence type="ECO:0000259" key="1">
    <source>
        <dbReference type="PROSITE" id="PS50181"/>
    </source>
</evidence>
<dbReference type="GeneID" id="113692968"/>
<protein>
    <submittedName>
        <fullName evidence="3">F-box/kelch-repeat protein At1g15680</fullName>
    </submittedName>
</protein>
<feature type="domain" description="F-box" evidence="1">
    <location>
        <begin position="14"/>
        <end position="64"/>
    </location>
</feature>
<accession>A0ABM4UKD0</accession>
<gene>
    <name evidence="3" type="primary">LOC113692968</name>
</gene>
<dbReference type="InterPro" id="IPR001810">
    <property type="entry name" value="F-box_dom"/>
</dbReference>
<dbReference type="PANTHER" id="PTHR35546:SF70">
    <property type="entry name" value="F-BOX PROTEIN INTERACTION DOMAIN PROTEIN"/>
    <property type="match status" value="1"/>
</dbReference>
<dbReference type="InterPro" id="IPR055290">
    <property type="entry name" value="At3g26010-like"/>
</dbReference>
<dbReference type="CDD" id="cd22157">
    <property type="entry name" value="F-box_AtFBW1-like"/>
    <property type="match status" value="1"/>
</dbReference>
<name>A0ABM4UKD0_COFAR</name>